<keyword evidence="4 11" id="KW-0436">Ligase</keyword>
<evidence type="ECO:0000313" key="12">
    <source>
        <dbReference type="EMBL" id="TNJ29703.1"/>
    </source>
</evidence>
<comment type="catalytic activity">
    <reaction evidence="10">
        <text>tRNA(Tyr) + L-tyrosine + ATP = L-tyrosyl-tRNA(Tyr) + AMP + diphosphate + H(+)</text>
        <dbReference type="Rhea" id="RHEA:10220"/>
        <dbReference type="Rhea" id="RHEA-COMP:9706"/>
        <dbReference type="Rhea" id="RHEA-COMP:9707"/>
        <dbReference type="ChEBI" id="CHEBI:15378"/>
        <dbReference type="ChEBI" id="CHEBI:30616"/>
        <dbReference type="ChEBI" id="CHEBI:33019"/>
        <dbReference type="ChEBI" id="CHEBI:58315"/>
        <dbReference type="ChEBI" id="CHEBI:78442"/>
        <dbReference type="ChEBI" id="CHEBI:78536"/>
        <dbReference type="ChEBI" id="CHEBI:456215"/>
        <dbReference type="EC" id="6.1.1.1"/>
    </reaction>
</comment>
<dbReference type="Pfam" id="PF00579">
    <property type="entry name" value="tRNA-synt_1b"/>
    <property type="match status" value="1"/>
</dbReference>
<evidence type="ECO:0000256" key="6">
    <source>
        <dbReference type="ARBA" id="ARBA00022840"/>
    </source>
</evidence>
<evidence type="ECO:0000256" key="4">
    <source>
        <dbReference type="ARBA" id="ARBA00022598"/>
    </source>
</evidence>
<dbReference type="AlphaFoldDB" id="A0A4Z1T6L0"/>
<comment type="function">
    <text evidence="1">Catalyzes the attachment of tyrosine to tRNA(Tyr) in a two-step reaction: tyrosine is first activated by ATP to form Tyr-AMP and then transferred to the acceptor end of tRNA(Tyr).</text>
</comment>
<dbReference type="GO" id="GO:0005737">
    <property type="term" value="C:cytoplasm"/>
    <property type="evidence" value="ECO:0007669"/>
    <property type="project" value="TreeGrafter"/>
</dbReference>
<evidence type="ECO:0000256" key="5">
    <source>
        <dbReference type="ARBA" id="ARBA00022741"/>
    </source>
</evidence>
<evidence type="ECO:0000256" key="7">
    <source>
        <dbReference type="ARBA" id="ARBA00022917"/>
    </source>
</evidence>
<evidence type="ECO:0000256" key="9">
    <source>
        <dbReference type="ARBA" id="ARBA00033323"/>
    </source>
</evidence>
<dbReference type="NCBIfam" id="NF006330">
    <property type="entry name" value="PRK08560.1"/>
    <property type="match status" value="1"/>
</dbReference>
<dbReference type="InterPro" id="IPR014729">
    <property type="entry name" value="Rossmann-like_a/b/a_fold"/>
</dbReference>
<dbReference type="VEuPathDB" id="GiardiaDB:GMRT_16356"/>
<keyword evidence="13" id="KW-1185">Reference proteome</keyword>
<evidence type="ECO:0000256" key="11">
    <source>
        <dbReference type="RuleBase" id="RU363036"/>
    </source>
</evidence>
<dbReference type="FunFam" id="3.40.50.620:FF:000085">
    <property type="entry name" value="Tyrosine--tRNA ligase 1 cytoplasmic"/>
    <property type="match status" value="1"/>
</dbReference>
<gene>
    <name evidence="12" type="ORF">GMRT_16356</name>
</gene>
<evidence type="ECO:0000256" key="3">
    <source>
        <dbReference type="ARBA" id="ARBA00013160"/>
    </source>
</evidence>
<organism evidence="12 13">
    <name type="scientific">Giardia muris</name>
    <dbReference type="NCBI Taxonomy" id="5742"/>
    <lineage>
        <taxon>Eukaryota</taxon>
        <taxon>Metamonada</taxon>
        <taxon>Diplomonadida</taxon>
        <taxon>Hexamitidae</taxon>
        <taxon>Giardiinae</taxon>
        <taxon>Giardia</taxon>
    </lineage>
</organism>
<dbReference type="Proteomes" id="UP000315496">
    <property type="component" value="Chromosome 1"/>
</dbReference>
<keyword evidence="5 11" id="KW-0547">Nucleotide-binding</keyword>
<dbReference type="PIRSF" id="PIRSF006588">
    <property type="entry name" value="TyrRS_arch_euk"/>
    <property type="match status" value="1"/>
</dbReference>
<dbReference type="GO" id="GO:0006437">
    <property type="term" value="P:tyrosyl-tRNA aminoacylation"/>
    <property type="evidence" value="ECO:0007669"/>
    <property type="project" value="TreeGrafter"/>
</dbReference>
<accession>A0A4Z1T6L0</accession>
<dbReference type="Gene3D" id="3.40.50.620">
    <property type="entry name" value="HUPs"/>
    <property type="match status" value="2"/>
</dbReference>
<keyword evidence="8 11" id="KW-0030">Aminoacyl-tRNA synthetase</keyword>
<dbReference type="InterPro" id="IPR002305">
    <property type="entry name" value="aa-tRNA-synth_Ic"/>
</dbReference>
<protein>
    <recommendedName>
        <fullName evidence="3">tyrosine--tRNA ligase</fullName>
        <ecNumber evidence="3">6.1.1.1</ecNumber>
    </recommendedName>
    <alternativeName>
        <fullName evidence="9">Tyrosyl-tRNA synthetase</fullName>
    </alternativeName>
</protein>
<dbReference type="InterPro" id="IPR050489">
    <property type="entry name" value="Tyr-tRNA_synthase"/>
</dbReference>
<proteinExistence type="inferred from homology"/>
<dbReference type="PANTHER" id="PTHR46264">
    <property type="entry name" value="TYROSINE-TRNA LIGASE"/>
    <property type="match status" value="1"/>
</dbReference>
<dbReference type="GO" id="GO:0005524">
    <property type="term" value="F:ATP binding"/>
    <property type="evidence" value="ECO:0007669"/>
    <property type="project" value="UniProtKB-KW"/>
</dbReference>
<evidence type="ECO:0000256" key="10">
    <source>
        <dbReference type="ARBA" id="ARBA00048248"/>
    </source>
</evidence>
<comment type="caution">
    <text evidence="12">The sequence shown here is derived from an EMBL/GenBank/DDBJ whole genome shotgun (WGS) entry which is preliminary data.</text>
</comment>
<reference evidence="12 13" key="1">
    <citation type="submission" date="2019-05" db="EMBL/GenBank/DDBJ databases">
        <title>The compact genome of Giardia muris reveals important steps in the evolution of intestinal protozoan parasites.</title>
        <authorList>
            <person name="Xu F."/>
            <person name="Jimenez-Gonzalez A."/>
            <person name="Einarsson E."/>
            <person name="Astvaldsson A."/>
            <person name="Peirasmaki D."/>
            <person name="Eckmann L."/>
            <person name="Andersson J.O."/>
            <person name="Svard S.G."/>
            <person name="Jerlstrom-Hultqvist J."/>
        </authorList>
    </citation>
    <scope>NUCLEOTIDE SEQUENCE [LARGE SCALE GENOMIC DNA]</scope>
    <source>
        <strain evidence="12 13">Roberts-Thomson</strain>
    </source>
</reference>
<keyword evidence="6 11" id="KW-0067">ATP-binding</keyword>
<dbReference type="GO" id="GO:0004831">
    <property type="term" value="F:tyrosine-tRNA ligase activity"/>
    <property type="evidence" value="ECO:0007669"/>
    <property type="project" value="UniProtKB-EC"/>
</dbReference>
<dbReference type="EC" id="6.1.1.1" evidence="3"/>
<evidence type="ECO:0000256" key="2">
    <source>
        <dbReference type="ARBA" id="ARBA00005594"/>
    </source>
</evidence>
<evidence type="ECO:0000313" key="13">
    <source>
        <dbReference type="Proteomes" id="UP000315496"/>
    </source>
</evidence>
<sequence length="389" mass="43520">MFPVLSAEEKEALLTRLTEEIIEPAELHEAVTEASNGTRVLSCYDGFEPSGRIHIAQGIVKAINTNRLLRSGVSCIFYVADWYALLNNKCDADLTKIQVLGRYFIEVWRASGMLGIAEPVRFDDGSEASVKFIWASDFIRENSTHYWTKVMDISRRFNVPRIQRCSTIMGRTEGETQPIAQILYPAMQCADVFELGIDLVEMGVDQRKVNTLARDYCDKVPALRADKPVILLHHMLLGLVGGKMSKSIAGSAIYMDDPFEDIQQKVLAADCPSPKELVEEDNNKNPILEYYQYVIFGALEQGLIRSLPSDINGLPIPHASLTSAASTGGQYESFEALEKAYMAEELTPDILKTSLIHYLDDLISPIRTHFSSTEELRRLLADVHALRGK</sequence>
<dbReference type="EMBL" id="VDLU01000001">
    <property type="protein sequence ID" value="TNJ29703.1"/>
    <property type="molecule type" value="Genomic_DNA"/>
</dbReference>
<dbReference type="PANTHER" id="PTHR46264:SF4">
    <property type="entry name" value="TYROSINE--TRNA LIGASE, CYTOPLASMIC"/>
    <property type="match status" value="1"/>
</dbReference>
<dbReference type="SUPFAM" id="SSF52374">
    <property type="entry name" value="Nucleotidylyl transferase"/>
    <property type="match status" value="1"/>
</dbReference>
<evidence type="ECO:0000256" key="8">
    <source>
        <dbReference type="ARBA" id="ARBA00023146"/>
    </source>
</evidence>
<dbReference type="InterPro" id="IPR023617">
    <property type="entry name" value="Tyr-tRNA-ligase_arc/euk-type"/>
</dbReference>
<evidence type="ECO:0000256" key="1">
    <source>
        <dbReference type="ARBA" id="ARBA00002025"/>
    </source>
</evidence>
<comment type="similarity">
    <text evidence="2 11">Belongs to the class-I aminoacyl-tRNA synthetase family.</text>
</comment>
<name>A0A4Z1T6L0_GIAMU</name>
<dbReference type="OrthoDB" id="197206at2759"/>
<keyword evidence="7 11" id="KW-0648">Protein biosynthesis</keyword>